<evidence type="ECO:0000256" key="4">
    <source>
        <dbReference type="ARBA" id="ARBA00022692"/>
    </source>
</evidence>
<keyword evidence="10" id="KW-1185">Reference proteome</keyword>
<reference evidence="9 10" key="1">
    <citation type="journal article" date="2015" name="Nat. Commun.">
        <title>Lucilia cuprina genome unlocks parasitic fly biology to underpin future interventions.</title>
        <authorList>
            <person name="Anstead C.A."/>
            <person name="Korhonen P.K."/>
            <person name="Young N.D."/>
            <person name="Hall R.S."/>
            <person name="Jex A.R."/>
            <person name="Murali S.C."/>
            <person name="Hughes D.S."/>
            <person name="Lee S.F."/>
            <person name="Perry T."/>
            <person name="Stroehlein A.J."/>
            <person name="Ansell B.R."/>
            <person name="Breugelmans B."/>
            <person name="Hofmann A."/>
            <person name="Qu J."/>
            <person name="Dugan S."/>
            <person name="Lee S.L."/>
            <person name="Chao H."/>
            <person name="Dinh H."/>
            <person name="Han Y."/>
            <person name="Doddapaneni H.V."/>
            <person name="Worley K.C."/>
            <person name="Muzny D.M."/>
            <person name="Ioannidis P."/>
            <person name="Waterhouse R.M."/>
            <person name="Zdobnov E.M."/>
            <person name="James P.J."/>
            <person name="Bagnall N.H."/>
            <person name="Kotze A.C."/>
            <person name="Gibbs R.A."/>
            <person name="Richards S."/>
            <person name="Batterham P."/>
            <person name="Gasser R.B."/>
        </authorList>
    </citation>
    <scope>NUCLEOTIDE SEQUENCE [LARGE SCALE GENOMIC DNA]</scope>
    <source>
        <strain evidence="9 10">LS</strain>
        <tissue evidence="9">Full body</tissue>
    </source>
</reference>
<comment type="subcellular location">
    <subcellularLocation>
        <location evidence="1">Cell membrane</location>
    </subcellularLocation>
</comment>
<dbReference type="PANTHER" id="PTHR11923">
    <property type="entry name" value="SCAVENGER RECEPTOR CLASS B TYPE-1 SR-B1"/>
    <property type="match status" value="1"/>
</dbReference>
<organism evidence="9 10">
    <name type="scientific">Lucilia cuprina</name>
    <name type="common">Green bottle fly</name>
    <name type="synonym">Australian sheep blowfly</name>
    <dbReference type="NCBI Taxonomy" id="7375"/>
    <lineage>
        <taxon>Eukaryota</taxon>
        <taxon>Metazoa</taxon>
        <taxon>Ecdysozoa</taxon>
        <taxon>Arthropoda</taxon>
        <taxon>Hexapoda</taxon>
        <taxon>Insecta</taxon>
        <taxon>Pterygota</taxon>
        <taxon>Neoptera</taxon>
        <taxon>Endopterygota</taxon>
        <taxon>Diptera</taxon>
        <taxon>Brachycera</taxon>
        <taxon>Muscomorpha</taxon>
        <taxon>Oestroidea</taxon>
        <taxon>Calliphoridae</taxon>
        <taxon>Luciliinae</taxon>
        <taxon>Lucilia</taxon>
    </lineage>
</organism>
<dbReference type="Pfam" id="PF01130">
    <property type="entry name" value="CD36"/>
    <property type="match status" value="1"/>
</dbReference>
<protein>
    <submittedName>
        <fullName evidence="9">Protein croquemort</fullName>
    </submittedName>
</protein>
<evidence type="ECO:0000256" key="2">
    <source>
        <dbReference type="ARBA" id="ARBA00010532"/>
    </source>
</evidence>
<dbReference type="OMA" id="RCCGVTQ"/>
<sequence length="502" mass="57127">VDSVKMCCRCCGETQQKIWVFGFGSLFIISGLVCTLWWPSFAEDMIYKTLALKDGGLTYEKWSVTPIPVYLHMYLFNWTNPEQVRVAGVKPHFDRVGPYVFREDKIKTNITWYPNNTVSFRPERTWFFEPEMSGGTLEDLITCPHLPSIAASNAARSFNKLIKFFFNVALNTNGGALYQTHTANEWLFEGFYDEFLDYAMKLNNSETAHIKSNRFAWFLDRNGTSDFEGTFTINTGAEDLREMGELKFWNGQNHTGYFEGDCGKVNGSTADLFVPRRASDEWITIFIRDTCRIINLVPVGNEVIEGIEAIRYETQPDTYDSGERNPDMKCYCPKERQPDNCPKPGMTDIGPCSEGAPMYMSHANFMYADPSYQDTITGTVPDPKNDIFFITMEPRLGVPLEVNAAVQVSLFIQPDKDITILKDIHSFYAPMFVINSKARITKEVAGEVKLALSLPDIGFYMGIAFLCLGALMYAIGFYLSCTNKWYKPKIDERNLIKEAPTH</sequence>
<evidence type="ECO:0000256" key="7">
    <source>
        <dbReference type="ARBA" id="ARBA00023180"/>
    </source>
</evidence>
<evidence type="ECO:0000256" key="6">
    <source>
        <dbReference type="ARBA" id="ARBA00023136"/>
    </source>
</evidence>
<keyword evidence="6 8" id="KW-0472">Membrane</keyword>
<evidence type="ECO:0000313" key="9">
    <source>
        <dbReference type="EMBL" id="KNC24920.1"/>
    </source>
</evidence>
<dbReference type="PRINTS" id="PR01609">
    <property type="entry name" value="CD36FAMILY"/>
</dbReference>
<dbReference type="OrthoDB" id="514335at2759"/>
<accession>A0A0L0BY21</accession>
<evidence type="ECO:0000256" key="1">
    <source>
        <dbReference type="ARBA" id="ARBA00004236"/>
    </source>
</evidence>
<evidence type="ECO:0000313" key="10">
    <source>
        <dbReference type="Proteomes" id="UP000037069"/>
    </source>
</evidence>
<dbReference type="Proteomes" id="UP000037069">
    <property type="component" value="Unassembled WGS sequence"/>
</dbReference>
<dbReference type="STRING" id="7375.A0A0L0BY21"/>
<evidence type="ECO:0000256" key="8">
    <source>
        <dbReference type="SAM" id="Phobius"/>
    </source>
</evidence>
<dbReference type="InterPro" id="IPR002159">
    <property type="entry name" value="CD36_fam"/>
</dbReference>
<dbReference type="EMBL" id="JRES01001166">
    <property type="protein sequence ID" value="KNC24920.1"/>
    <property type="molecule type" value="Genomic_DNA"/>
</dbReference>
<keyword evidence="3" id="KW-1003">Cell membrane</keyword>
<dbReference type="PANTHER" id="PTHR11923:SF114">
    <property type="entry name" value="FI02050P-RELATED"/>
    <property type="match status" value="1"/>
</dbReference>
<feature type="transmembrane region" description="Helical" evidence="8">
    <location>
        <begin position="18"/>
        <end position="38"/>
    </location>
</feature>
<evidence type="ECO:0000256" key="5">
    <source>
        <dbReference type="ARBA" id="ARBA00022989"/>
    </source>
</evidence>
<proteinExistence type="inferred from homology"/>
<comment type="caution">
    <text evidence="9">The sequence shown here is derived from an EMBL/GenBank/DDBJ whole genome shotgun (WGS) entry which is preliminary data.</text>
</comment>
<keyword evidence="5 8" id="KW-1133">Transmembrane helix</keyword>
<gene>
    <name evidence="9" type="ORF">FF38_05644</name>
</gene>
<feature type="non-terminal residue" evidence="9">
    <location>
        <position position="1"/>
    </location>
</feature>
<keyword evidence="4 8" id="KW-0812">Transmembrane</keyword>
<feature type="transmembrane region" description="Helical" evidence="8">
    <location>
        <begin position="457"/>
        <end position="479"/>
    </location>
</feature>
<dbReference type="GO" id="GO:0005044">
    <property type="term" value="F:scavenger receptor activity"/>
    <property type="evidence" value="ECO:0007669"/>
    <property type="project" value="TreeGrafter"/>
</dbReference>
<dbReference type="GO" id="GO:0005737">
    <property type="term" value="C:cytoplasm"/>
    <property type="evidence" value="ECO:0007669"/>
    <property type="project" value="TreeGrafter"/>
</dbReference>
<name>A0A0L0BY21_LUCCU</name>
<keyword evidence="7" id="KW-0325">Glycoprotein</keyword>
<evidence type="ECO:0000256" key="3">
    <source>
        <dbReference type="ARBA" id="ARBA00022475"/>
    </source>
</evidence>
<dbReference type="GO" id="GO:0005886">
    <property type="term" value="C:plasma membrane"/>
    <property type="evidence" value="ECO:0007669"/>
    <property type="project" value="UniProtKB-SubCell"/>
</dbReference>
<dbReference type="AlphaFoldDB" id="A0A0L0BY21"/>
<comment type="similarity">
    <text evidence="2">Belongs to the CD36 family.</text>
</comment>